<dbReference type="AlphaFoldDB" id="A0A5C6QGS1"/>
<keyword evidence="1" id="KW-1133">Transmembrane helix</keyword>
<evidence type="ECO:0000313" key="3">
    <source>
        <dbReference type="EMBL" id="TWX68184.1"/>
    </source>
</evidence>
<sequence length="87" mass="9644">MDNWLVIAIIIAAAALMIGNFSVVQKNAKTPLRKQSLNDLQETLPRSHKKAHKMPTIVSNEPIELKGKSDLAIEVDEIAKQSALKRN</sequence>
<keyword evidence="1" id="KW-0472">Membrane</keyword>
<organism evidence="3 5">
    <name type="scientific">Colwellia hornerae</name>
    <dbReference type="NCBI Taxonomy" id="89402"/>
    <lineage>
        <taxon>Bacteria</taxon>
        <taxon>Pseudomonadati</taxon>
        <taxon>Pseudomonadota</taxon>
        <taxon>Gammaproteobacteria</taxon>
        <taxon>Alteromonadales</taxon>
        <taxon>Colwelliaceae</taxon>
        <taxon>Colwellia</taxon>
    </lineage>
</organism>
<evidence type="ECO:0000313" key="5">
    <source>
        <dbReference type="Proteomes" id="UP000321917"/>
    </source>
</evidence>
<gene>
    <name evidence="2" type="ORF">ESZ26_10600</name>
    <name evidence="3" type="ORF">ESZ27_07535</name>
</gene>
<dbReference type="Proteomes" id="UP000321917">
    <property type="component" value="Unassembled WGS sequence"/>
</dbReference>
<evidence type="ECO:0008006" key="6">
    <source>
        <dbReference type="Google" id="ProtNLM"/>
    </source>
</evidence>
<feature type="transmembrane region" description="Helical" evidence="1">
    <location>
        <begin position="6"/>
        <end position="24"/>
    </location>
</feature>
<dbReference type="EMBL" id="VOLQ01000011">
    <property type="protein sequence ID" value="TWX68184.1"/>
    <property type="molecule type" value="Genomic_DNA"/>
</dbReference>
<evidence type="ECO:0000313" key="2">
    <source>
        <dbReference type="EMBL" id="TWX59157.1"/>
    </source>
</evidence>
<keyword evidence="4" id="KW-1185">Reference proteome</keyword>
<name>A0A5C6QGS1_9GAMM</name>
<dbReference type="RefSeq" id="WP_146799600.1">
    <property type="nucleotide sequence ID" value="NZ_VOLP01000013.1"/>
</dbReference>
<evidence type="ECO:0000256" key="1">
    <source>
        <dbReference type="SAM" id="Phobius"/>
    </source>
</evidence>
<dbReference type="EMBL" id="VOLR01000013">
    <property type="protein sequence ID" value="TWX59157.1"/>
    <property type="molecule type" value="Genomic_DNA"/>
</dbReference>
<accession>A0A5C6QGS1</accession>
<evidence type="ECO:0000313" key="4">
    <source>
        <dbReference type="Proteomes" id="UP000321525"/>
    </source>
</evidence>
<comment type="caution">
    <text evidence="3">The sequence shown here is derived from an EMBL/GenBank/DDBJ whole genome shotgun (WGS) entry which is preliminary data.</text>
</comment>
<dbReference type="OrthoDB" id="6228913at2"/>
<reference evidence="3 5" key="1">
    <citation type="submission" date="2019-07" db="EMBL/GenBank/DDBJ databases">
        <title>Genomes of sea-ice associated Colwellia species.</title>
        <authorList>
            <person name="Bowman J.P."/>
        </authorList>
    </citation>
    <scope>NUCLEOTIDE SEQUENCE [LARGE SCALE GENOMIC DNA]</scope>
    <source>
        <strain evidence="2 4">ACAM 607</strain>
        <strain evidence="3 5">IC036</strain>
    </source>
</reference>
<proteinExistence type="predicted"/>
<dbReference type="Proteomes" id="UP000321525">
    <property type="component" value="Unassembled WGS sequence"/>
</dbReference>
<keyword evidence="1" id="KW-0812">Transmembrane</keyword>
<protein>
    <recommendedName>
        <fullName evidence="6">DUF2897 family protein</fullName>
    </recommendedName>
</protein>